<accession>A0AA35ZNT2</accession>
<dbReference type="Proteomes" id="UP001177003">
    <property type="component" value="Chromosome 8"/>
</dbReference>
<proteinExistence type="predicted"/>
<evidence type="ECO:0000256" key="1">
    <source>
        <dbReference type="SAM" id="MobiDB-lite"/>
    </source>
</evidence>
<evidence type="ECO:0000313" key="2">
    <source>
        <dbReference type="EMBL" id="CAI9296108.1"/>
    </source>
</evidence>
<gene>
    <name evidence="2" type="ORF">LSALG_LOCUS35004</name>
</gene>
<evidence type="ECO:0000313" key="3">
    <source>
        <dbReference type="Proteomes" id="UP001177003"/>
    </source>
</evidence>
<dbReference type="EMBL" id="OX465084">
    <property type="protein sequence ID" value="CAI9296108.1"/>
    <property type="molecule type" value="Genomic_DNA"/>
</dbReference>
<dbReference type="AlphaFoldDB" id="A0AA35ZNT2"/>
<sequence length="167" mass="19765">MLPSHHDVDAIVSHNDFSIVDPYRSPLPFLSRTKENLGNQGTTMFMEHKELEEQLEKEETHLKPPMSTPMIFEVFDFTRTPDQVTKKVKEKEEEYDGPYFDKKNPERDKTKAKDMGMWKEPKRKHKKDINQTMQESSRKAFNRCVAYKRSRLKMMDKREATLPLNAT</sequence>
<feature type="region of interest" description="Disordered" evidence="1">
    <location>
        <begin position="85"/>
        <end position="140"/>
    </location>
</feature>
<protein>
    <submittedName>
        <fullName evidence="2">Uncharacterized protein</fullName>
    </submittedName>
</protein>
<organism evidence="2 3">
    <name type="scientific">Lactuca saligna</name>
    <name type="common">Willowleaf lettuce</name>
    <dbReference type="NCBI Taxonomy" id="75948"/>
    <lineage>
        <taxon>Eukaryota</taxon>
        <taxon>Viridiplantae</taxon>
        <taxon>Streptophyta</taxon>
        <taxon>Embryophyta</taxon>
        <taxon>Tracheophyta</taxon>
        <taxon>Spermatophyta</taxon>
        <taxon>Magnoliopsida</taxon>
        <taxon>eudicotyledons</taxon>
        <taxon>Gunneridae</taxon>
        <taxon>Pentapetalae</taxon>
        <taxon>asterids</taxon>
        <taxon>campanulids</taxon>
        <taxon>Asterales</taxon>
        <taxon>Asteraceae</taxon>
        <taxon>Cichorioideae</taxon>
        <taxon>Cichorieae</taxon>
        <taxon>Lactucinae</taxon>
        <taxon>Lactuca</taxon>
    </lineage>
</organism>
<name>A0AA35ZNT2_LACSI</name>
<reference evidence="2" key="1">
    <citation type="submission" date="2023-04" db="EMBL/GenBank/DDBJ databases">
        <authorList>
            <person name="Vijverberg K."/>
            <person name="Xiong W."/>
            <person name="Schranz E."/>
        </authorList>
    </citation>
    <scope>NUCLEOTIDE SEQUENCE</scope>
</reference>
<keyword evidence="3" id="KW-1185">Reference proteome</keyword>
<feature type="compositionally biased region" description="Basic and acidic residues" evidence="1">
    <location>
        <begin position="99"/>
        <end position="120"/>
    </location>
</feature>